<evidence type="ECO:0000256" key="1">
    <source>
        <dbReference type="PROSITE-ProRule" id="PRU00409"/>
    </source>
</evidence>
<dbReference type="Gene3D" id="3.30.470.20">
    <property type="entry name" value="ATP-grasp fold, B domain"/>
    <property type="match status" value="1"/>
</dbReference>
<gene>
    <name evidence="3" type="ORF">SAMN05660462_00073</name>
</gene>
<dbReference type="EMBL" id="FNQE01000001">
    <property type="protein sequence ID" value="SDY45229.1"/>
    <property type="molecule type" value="Genomic_DNA"/>
</dbReference>
<sequence length="426" mass="49585">MKKRILVLPCGSETGLEINRALAYSKDFELVGASSQDSNHGRYVYKNYIKIKSYIDDVNFIEELNWLVNKYKIDFIFPAHDSVVLKLSECRNKIEATVICPSYETCRVCREKSRTYELFKNIVKTPIIYRNIHASIEFPVFLKPNVGQGSKGTYLAKSIEEIEFYRKLDNTLLILEYLPGREYTVDCFTDRFSKLVFFGGRERKRIYNGISVDTCPIEDSRFKEMAEKINNTLDMRGVWFFQVKENKDGEFVLLEIGPRVAGSMGLYRSLGVNLPLLSLYDRLEVNTKLIPNSFHIEMDRALSCKFNINYYYENIYVDLDDCLIQNGKVNPLIIGFLFQCINNGKKIFLLTKHSGDLLEHLKLFRIRELFDGIIQIEKSKEKLNYIKTSASIFIDDSFDERYKVNKELNIPTFDINAVEALLDWKV</sequence>
<evidence type="ECO:0000313" key="3">
    <source>
        <dbReference type="EMBL" id="SDY45229.1"/>
    </source>
</evidence>
<dbReference type="RefSeq" id="WP_091725650.1">
    <property type="nucleotide sequence ID" value="NZ_FNQE01000001.1"/>
</dbReference>
<dbReference type="GO" id="GO:0046872">
    <property type="term" value="F:metal ion binding"/>
    <property type="evidence" value="ECO:0007669"/>
    <property type="project" value="InterPro"/>
</dbReference>
<dbReference type="OrthoDB" id="9803907at2"/>
<keyword evidence="1" id="KW-0547">Nucleotide-binding</keyword>
<proteinExistence type="predicted"/>
<name>A0A1H3K049_9FIRM</name>
<dbReference type="STRING" id="415015.SAMN05660462_00073"/>
<dbReference type="AlphaFoldDB" id="A0A1H3K049"/>
<dbReference type="GO" id="GO:0005524">
    <property type="term" value="F:ATP binding"/>
    <property type="evidence" value="ECO:0007669"/>
    <property type="project" value="UniProtKB-UniRule"/>
</dbReference>
<dbReference type="Proteomes" id="UP000198625">
    <property type="component" value="Unassembled WGS sequence"/>
</dbReference>
<keyword evidence="1" id="KW-0067">ATP-binding</keyword>
<keyword evidence="4" id="KW-1185">Reference proteome</keyword>
<evidence type="ECO:0000259" key="2">
    <source>
        <dbReference type="PROSITE" id="PS50975"/>
    </source>
</evidence>
<reference evidence="3 4" key="1">
    <citation type="submission" date="2016-10" db="EMBL/GenBank/DDBJ databases">
        <authorList>
            <person name="de Groot N.N."/>
        </authorList>
    </citation>
    <scope>NUCLEOTIDE SEQUENCE [LARGE SCALE GENOMIC DNA]</scope>
    <source>
        <strain evidence="3 4">DSM 21650</strain>
    </source>
</reference>
<dbReference type="Gene3D" id="3.40.50.20">
    <property type="match status" value="1"/>
</dbReference>
<feature type="domain" description="ATP-grasp" evidence="2">
    <location>
        <begin position="112"/>
        <end position="285"/>
    </location>
</feature>
<evidence type="ECO:0000313" key="4">
    <source>
        <dbReference type="Proteomes" id="UP000198625"/>
    </source>
</evidence>
<dbReference type="Pfam" id="PF15632">
    <property type="entry name" value="ATPgrasp_Ter"/>
    <property type="match status" value="1"/>
</dbReference>
<dbReference type="PROSITE" id="PS50975">
    <property type="entry name" value="ATP_GRASP"/>
    <property type="match status" value="1"/>
</dbReference>
<dbReference type="SUPFAM" id="SSF56059">
    <property type="entry name" value="Glutathione synthetase ATP-binding domain-like"/>
    <property type="match status" value="1"/>
</dbReference>
<protein>
    <submittedName>
        <fullName evidence="3">ATP-grasp domain-containing protein</fullName>
    </submittedName>
</protein>
<accession>A0A1H3K049</accession>
<organism evidence="3 4">
    <name type="scientific">Proteiniborus ethanoligenes</name>
    <dbReference type="NCBI Taxonomy" id="415015"/>
    <lineage>
        <taxon>Bacteria</taxon>
        <taxon>Bacillati</taxon>
        <taxon>Bacillota</taxon>
        <taxon>Clostridia</taxon>
        <taxon>Eubacteriales</taxon>
        <taxon>Proteiniborus</taxon>
    </lineage>
</organism>
<dbReference type="InterPro" id="IPR011761">
    <property type="entry name" value="ATP-grasp"/>
</dbReference>